<dbReference type="GO" id="GO:0005506">
    <property type="term" value="F:iron ion binding"/>
    <property type="evidence" value="ECO:0007669"/>
    <property type="project" value="InterPro"/>
</dbReference>
<feature type="binding site" evidence="6">
    <location>
        <position position="439"/>
    </location>
    <ligand>
        <name>5-methoxybenzimidazolylcob(I)amide</name>
        <dbReference type="ChEBI" id="CHEBI:157765"/>
    </ligand>
</feature>
<organism evidence="10 14">
    <name type="scientific">Candidatus Hakubella thermalkaliphila</name>
    <dbReference type="NCBI Taxonomy" id="2754717"/>
    <lineage>
        <taxon>Bacteria</taxon>
        <taxon>Bacillati</taxon>
        <taxon>Actinomycetota</taxon>
        <taxon>Actinomycetota incertae sedis</taxon>
        <taxon>Candidatus Hakubellales</taxon>
        <taxon>Candidatus Hakubellaceae</taxon>
        <taxon>Candidatus Hakubella</taxon>
    </lineage>
</organism>
<dbReference type="NCBIfam" id="NF003195">
    <property type="entry name" value="PRK04165.1"/>
    <property type="match status" value="1"/>
</dbReference>
<keyword evidence="1 7" id="KW-0004">4Fe-4S</keyword>
<dbReference type="RefSeq" id="WP_176236097.1">
    <property type="nucleotide sequence ID" value="NZ_BLRU01000134.1"/>
</dbReference>
<dbReference type="InterPro" id="IPR051069">
    <property type="entry name" value="ACDS_complex_subunit"/>
</dbReference>
<dbReference type="SUPFAM" id="SSF51717">
    <property type="entry name" value="Dihydropteroate synthetase-like"/>
    <property type="match status" value="1"/>
</dbReference>
<feature type="binding site" evidence="6">
    <location>
        <begin position="373"/>
        <end position="376"/>
    </location>
    <ligand>
        <name>5-methoxybenzimidazolylcob(I)amide</name>
        <dbReference type="ChEBI" id="CHEBI:157765"/>
    </ligand>
</feature>
<dbReference type="Proteomes" id="UP000574717">
    <property type="component" value="Unassembled WGS sequence"/>
</dbReference>
<dbReference type="Gene3D" id="3.20.20.20">
    <property type="entry name" value="Dihydropteroate synthase-like"/>
    <property type="match status" value="1"/>
</dbReference>
<dbReference type="EMBL" id="BLRW01000130">
    <property type="protein sequence ID" value="GFP23530.1"/>
    <property type="molecule type" value="Genomic_DNA"/>
</dbReference>
<dbReference type="PIRSF" id="PIRSF000376">
    <property type="entry name" value="AcCoA_decarb_gamma"/>
    <property type="match status" value="1"/>
</dbReference>
<accession>A0A6V8NVQ6</accession>
<evidence type="ECO:0000256" key="7">
    <source>
        <dbReference type="PIRSR" id="PIRSR000376-2"/>
    </source>
</evidence>
<keyword evidence="5" id="KW-0170">Cobalt</keyword>
<dbReference type="GO" id="GO:0008168">
    <property type="term" value="F:methyltransferase activity"/>
    <property type="evidence" value="ECO:0007669"/>
    <property type="project" value="InterPro"/>
</dbReference>
<evidence type="ECO:0000313" key="11">
    <source>
        <dbReference type="EMBL" id="GFP40103.1"/>
    </source>
</evidence>
<dbReference type="Proteomes" id="UP000585609">
    <property type="component" value="Unassembled WGS sequence"/>
</dbReference>
<dbReference type="InterPro" id="IPR016041">
    <property type="entry name" value="Ac-CoA_synth_d_su_TIM-brl"/>
</dbReference>
<dbReference type="GO" id="GO:0051539">
    <property type="term" value="F:4 iron, 4 sulfur cluster binding"/>
    <property type="evidence" value="ECO:0007669"/>
    <property type="project" value="UniProtKB-KW"/>
</dbReference>
<dbReference type="PANTHER" id="PTHR36214">
    <property type="match status" value="1"/>
</dbReference>
<reference evidence="12 13" key="1">
    <citation type="journal article" date="2020" name="Front. Microbiol.">
        <title>Single-cell genomics of novel Actinobacteria with the Wood-Ljungdahl pathway discovered in a serpentinizing system.</title>
        <authorList>
            <person name="Merino N."/>
            <person name="Kawai M."/>
            <person name="Boyd E.S."/>
            <person name="Colman D.R."/>
            <person name="McGlynn S.E."/>
            <person name="Nealson K.H."/>
            <person name="Kurokawa K."/>
            <person name="Hongoh Y."/>
        </authorList>
    </citation>
    <scope>NUCLEOTIDE SEQUENCE [LARGE SCALE GENOMIC DNA]</scope>
    <source>
        <strain evidence="9 13">S03</strain>
        <strain evidence="10 14">S09_30</strain>
        <strain evidence="11 12">S47</strain>
    </source>
</reference>
<dbReference type="EMBL" id="BLRU01000134">
    <property type="protein sequence ID" value="GFP19757.1"/>
    <property type="molecule type" value="Genomic_DNA"/>
</dbReference>
<feature type="binding site" evidence="7">
    <location>
        <position position="42"/>
    </location>
    <ligand>
        <name>[4Fe-4S] cluster</name>
        <dbReference type="ChEBI" id="CHEBI:49883"/>
    </ligand>
</feature>
<evidence type="ECO:0000256" key="1">
    <source>
        <dbReference type="ARBA" id="ARBA00022485"/>
    </source>
</evidence>
<dbReference type="Pfam" id="PF03599">
    <property type="entry name" value="CdhD"/>
    <property type="match status" value="1"/>
</dbReference>
<dbReference type="Gene3D" id="3.40.50.11600">
    <property type="match status" value="1"/>
</dbReference>
<dbReference type="AlphaFoldDB" id="A0A6V8NVQ6"/>
<evidence type="ECO:0000313" key="12">
    <source>
        <dbReference type="Proteomes" id="UP000569018"/>
    </source>
</evidence>
<sequence length="455" mass="50528">MALTGLEIFKKLPKTNCRDCGYPTCLAFAMKLAAGQESLDKCPYVSEEAKAALAEASAPPIRLVTVGTGDKAISMGEEQVLFRHEKRFFHETALGILIEDSYSDEEIERKIEELESASFERVGQTLRGNFVALRSVSDDSVAFKSLAQKVDRRCHFPLVLISFDEEVMAAGLAVVGNKKPLIHAANAQNYEAFVALAKNHGCPLAIYEPGGLDKLADLVEKVRALGVQDLVLDPGSSSLKDSLRDLVYIRRSALLKKFRSLGFPVISQAYRFAEDSFKEALVASIHLCKYASMVILRSMESWKMFPLLILRQNIFTDPQKPMQVEEKIYDIGDPDENSPVLVSTNFSLTYFIVSGEIEASKAPTWLMLMDSEGQSVLTAWAAGKFIPEKIALFVKKSGIAERVSHRNLVIPGYVAQISGELQAELEDQGWRVIVGPREAADIPRFLQEYKFKYAS</sequence>
<dbReference type="InterPro" id="IPR007202">
    <property type="entry name" value="4Fe-4S_dom"/>
</dbReference>
<dbReference type="PANTHER" id="PTHR36214:SF3">
    <property type="entry name" value="ACETYL-COA DECARBONYLASE_SYNTHASE COMPLEX SUBUNIT GAMMA"/>
    <property type="match status" value="1"/>
</dbReference>
<dbReference type="InterPro" id="IPR011005">
    <property type="entry name" value="Dihydropteroate_synth-like_sf"/>
</dbReference>
<dbReference type="GO" id="GO:0046356">
    <property type="term" value="P:acetyl-CoA catabolic process"/>
    <property type="evidence" value="ECO:0007669"/>
    <property type="project" value="InterPro"/>
</dbReference>
<gene>
    <name evidence="9" type="ORF">HKBW3S03_01261</name>
    <name evidence="10" type="ORF">HKBW3S09_00997</name>
    <name evidence="11" type="ORF">HKBW3S47_01801</name>
</gene>
<protein>
    <submittedName>
        <fullName evidence="10">Acetyl-CoA decarbonylase/synthase, CODH/ACS complex subunit gamma</fullName>
    </submittedName>
</protein>
<keyword evidence="3 7" id="KW-0408">Iron</keyword>
<keyword evidence="4 7" id="KW-0411">Iron-sulfur</keyword>
<dbReference type="Proteomes" id="UP000569018">
    <property type="component" value="Unassembled WGS sequence"/>
</dbReference>
<evidence type="ECO:0000313" key="14">
    <source>
        <dbReference type="Proteomes" id="UP000585609"/>
    </source>
</evidence>
<evidence type="ECO:0000313" key="9">
    <source>
        <dbReference type="EMBL" id="GFP19757.1"/>
    </source>
</evidence>
<evidence type="ECO:0000313" key="10">
    <source>
        <dbReference type="EMBL" id="GFP23530.1"/>
    </source>
</evidence>
<dbReference type="InterPro" id="IPR016218">
    <property type="entry name" value="AcylCoA_decarb/synth_gsu"/>
</dbReference>
<dbReference type="PROSITE" id="PS51656">
    <property type="entry name" value="4FE4S"/>
    <property type="match status" value="1"/>
</dbReference>
<evidence type="ECO:0000256" key="3">
    <source>
        <dbReference type="ARBA" id="ARBA00023004"/>
    </source>
</evidence>
<keyword evidence="2 7" id="KW-0479">Metal-binding</keyword>
<dbReference type="Pfam" id="PF04060">
    <property type="entry name" value="FeS"/>
    <property type="match status" value="1"/>
</dbReference>
<name>A0A6V8NVQ6_9ACTN</name>
<evidence type="ECO:0000256" key="5">
    <source>
        <dbReference type="ARBA" id="ARBA00023285"/>
    </source>
</evidence>
<proteinExistence type="predicted"/>
<evidence type="ECO:0000256" key="2">
    <source>
        <dbReference type="ARBA" id="ARBA00022723"/>
    </source>
</evidence>
<evidence type="ECO:0000313" key="13">
    <source>
        <dbReference type="Proteomes" id="UP000574717"/>
    </source>
</evidence>
<evidence type="ECO:0000256" key="6">
    <source>
        <dbReference type="PIRSR" id="PIRSR000376-1"/>
    </source>
</evidence>
<dbReference type="EMBL" id="BLSD01000142">
    <property type="protein sequence ID" value="GFP40103.1"/>
    <property type="molecule type" value="Genomic_DNA"/>
</dbReference>
<comment type="caution">
    <text evidence="10">The sequence shown here is derived from an EMBL/GenBank/DDBJ whole genome shotgun (WGS) entry which is preliminary data.</text>
</comment>
<feature type="binding site" evidence="7">
    <location>
        <position position="25"/>
    </location>
    <ligand>
        <name>[4Fe-4S] cluster</name>
        <dbReference type="ChEBI" id="CHEBI:49883"/>
    </ligand>
</feature>
<feature type="binding site" evidence="7">
    <location>
        <position position="17"/>
    </location>
    <ligand>
        <name>[4Fe-4S] cluster</name>
        <dbReference type="ChEBI" id="CHEBI:49883"/>
    </ligand>
</feature>
<evidence type="ECO:0000259" key="8">
    <source>
        <dbReference type="PROSITE" id="PS51656"/>
    </source>
</evidence>
<evidence type="ECO:0000256" key="4">
    <source>
        <dbReference type="ARBA" id="ARBA00023014"/>
    </source>
</evidence>
<feature type="binding site" evidence="6">
    <location>
        <position position="349"/>
    </location>
    <ligand>
        <name>5-methoxybenzimidazolylcob(I)amide</name>
        <dbReference type="ChEBI" id="CHEBI:157765"/>
    </ligand>
</feature>
<feature type="binding site" evidence="7">
    <location>
        <position position="20"/>
    </location>
    <ligand>
        <name>[4Fe-4S] cluster</name>
        <dbReference type="ChEBI" id="CHEBI:49883"/>
    </ligand>
</feature>
<feature type="domain" description="4Fe-4S" evidence="8">
    <location>
        <begin position="1"/>
        <end position="59"/>
    </location>
</feature>